<comment type="cofactor">
    <cofactor evidence="2">
        <name>thiamine diphosphate</name>
        <dbReference type="ChEBI" id="CHEBI:58937"/>
    </cofactor>
</comment>
<keyword evidence="7" id="KW-0408">Iron</keyword>
<comment type="cofactor">
    <cofactor evidence="3">
        <name>[4Fe-4S] cluster</name>
        <dbReference type="ChEBI" id="CHEBI:49883"/>
    </cofactor>
</comment>
<comment type="caution">
    <text evidence="12">The sequence shown here is derived from an EMBL/GenBank/DDBJ whole genome shotgun (WGS) entry which is preliminary data.</text>
</comment>
<dbReference type="CDD" id="cd03375">
    <property type="entry name" value="TPP_OGFOR"/>
    <property type="match status" value="1"/>
</dbReference>
<feature type="domain" description="Pyruvate ferredoxin oxidoreductase beta subunit C-terminal" evidence="11">
    <location>
        <begin position="199"/>
        <end position="262"/>
    </location>
</feature>
<dbReference type="PATRIC" id="fig|507754.4.peg.549"/>
<keyword evidence="5" id="KW-0460">Magnesium</keyword>
<dbReference type="NCBIfam" id="NF008820">
    <property type="entry name" value="PRK11866.1"/>
    <property type="match status" value="1"/>
</dbReference>
<feature type="domain" description="Thiamine pyrophosphate enzyme TPP-binding" evidence="10">
    <location>
        <begin position="48"/>
        <end position="195"/>
    </location>
</feature>
<evidence type="ECO:0000256" key="2">
    <source>
        <dbReference type="ARBA" id="ARBA00001964"/>
    </source>
</evidence>
<evidence type="ECO:0000256" key="7">
    <source>
        <dbReference type="ARBA" id="ARBA00023004"/>
    </source>
</evidence>
<reference evidence="12 13" key="1">
    <citation type="submission" date="2015-09" db="EMBL/GenBank/DDBJ databases">
        <title>Draft genome sequence of Acidiplasma aeolicum DSM 18409.</title>
        <authorList>
            <person name="Hemp J."/>
        </authorList>
    </citation>
    <scope>NUCLEOTIDE SEQUENCE [LARGE SCALE GENOMIC DNA]</scope>
    <source>
        <strain evidence="12 13">V</strain>
    </source>
</reference>
<dbReference type="GO" id="GO:0006082">
    <property type="term" value="P:organic acid metabolic process"/>
    <property type="evidence" value="ECO:0007669"/>
    <property type="project" value="UniProtKB-ARBA"/>
</dbReference>
<dbReference type="SUPFAM" id="SSF52518">
    <property type="entry name" value="Thiamin diphosphate-binding fold (THDP-binding)"/>
    <property type="match status" value="1"/>
</dbReference>
<keyword evidence="9" id="KW-0786">Thiamine pyrophosphate</keyword>
<name>A0A0P9D9U5_9ARCH</name>
<dbReference type="GO" id="GO:0051536">
    <property type="term" value="F:iron-sulfur cluster binding"/>
    <property type="evidence" value="ECO:0007669"/>
    <property type="project" value="UniProtKB-KW"/>
</dbReference>
<evidence type="ECO:0000259" key="11">
    <source>
        <dbReference type="Pfam" id="PF12367"/>
    </source>
</evidence>
<keyword evidence="4" id="KW-0479">Metal-binding</keyword>
<dbReference type="GO" id="GO:0045333">
    <property type="term" value="P:cellular respiration"/>
    <property type="evidence" value="ECO:0007669"/>
    <property type="project" value="UniProtKB-ARBA"/>
</dbReference>
<evidence type="ECO:0000256" key="1">
    <source>
        <dbReference type="ARBA" id="ARBA00001946"/>
    </source>
</evidence>
<keyword evidence="6" id="KW-0560">Oxidoreductase</keyword>
<dbReference type="NCBIfam" id="TIGR02177">
    <property type="entry name" value="PorB_KorB"/>
    <property type="match status" value="1"/>
</dbReference>
<evidence type="ECO:0000256" key="8">
    <source>
        <dbReference type="ARBA" id="ARBA00023014"/>
    </source>
</evidence>
<evidence type="ECO:0000313" key="13">
    <source>
        <dbReference type="Proteomes" id="UP000050515"/>
    </source>
</evidence>
<comment type="cofactor">
    <cofactor evidence="1">
        <name>Mg(2+)</name>
        <dbReference type="ChEBI" id="CHEBI:18420"/>
    </cofactor>
</comment>
<dbReference type="Pfam" id="PF12367">
    <property type="entry name" value="PFO_beta_C"/>
    <property type="match status" value="1"/>
</dbReference>
<evidence type="ECO:0000313" key="12">
    <source>
        <dbReference type="EMBL" id="KPV46338.1"/>
    </source>
</evidence>
<evidence type="ECO:0000256" key="3">
    <source>
        <dbReference type="ARBA" id="ARBA00001966"/>
    </source>
</evidence>
<proteinExistence type="predicted"/>
<dbReference type="GO" id="GO:0030976">
    <property type="term" value="F:thiamine pyrophosphate binding"/>
    <property type="evidence" value="ECO:0007669"/>
    <property type="project" value="InterPro"/>
</dbReference>
<dbReference type="InterPro" id="IPR032686">
    <property type="entry name" value="PFO_beta_C"/>
</dbReference>
<dbReference type="AlphaFoldDB" id="A0A0P9D9U5"/>
<dbReference type="GO" id="GO:0016625">
    <property type="term" value="F:oxidoreductase activity, acting on the aldehyde or oxo group of donors, iron-sulfur protein as acceptor"/>
    <property type="evidence" value="ECO:0007669"/>
    <property type="project" value="UniProtKB-ARBA"/>
</dbReference>
<evidence type="ECO:0000256" key="6">
    <source>
        <dbReference type="ARBA" id="ARBA00023002"/>
    </source>
</evidence>
<dbReference type="InterPro" id="IPR011896">
    <property type="entry name" value="OFOB"/>
</dbReference>
<dbReference type="Pfam" id="PF02775">
    <property type="entry name" value="TPP_enzyme_C"/>
    <property type="match status" value="1"/>
</dbReference>
<sequence>MITMDNYKGKVRPDWCPGCGNFSQLRAITEALVQLNISPENVVITSGIGCSSNMPEFINTYGYHGLHGRLVPVAAGIKWANPDLKVIAYGGDGDGFFEGTQHFYHFAKRNVDITYMVSDNQVFGLTTGQASPTTPIGIVTKDTPDGNIEPPFNPLHYALTAGASFVARGFSGDIKGLTEITKEAIKHRGFSFIDVLSPCTTYNKFNGYEFYRKAVYKLENNDKTDFYQAYKLASEWGDNHAIPTGIFYEVDKPTYEDADEVISKISLKNTDPYKLSEEDLQEFY</sequence>
<dbReference type="Gene3D" id="3.40.50.970">
    <property type="match status" value="1"/>
</dbReference>
<evidence type="ECO:0000256" key="5">
    <source>
        <dbReference type="ARBA" id="ARBA00022842"/>
    </source>
</evidence>
<dbReference type="Proteomes" id="UP000050515">
    <property type="component" value="Unassembled WGS sequence"/>
</dbReference>
<dbReference type="InterPro" id="IPR051457">
    <property type="entry name" value="2-oxoacid:Fd_oxidoreductase"/>
</dbReference>
<keyword evidence="8" id="KW-0411">Iron-sulfur</keyword>
<dbReference type="PANTHER" id="PTHR48084:SF4">
    <property type="entry name" value="2-OXOGLUTARATE OXIDOREDUCTASE SUBUNIT KORB"/>
    <property type="match status" value="1"/>
</dbReference>
<accession>A0A0P9D9U5</accession>
<protein>
    <submittedName>
        <fullName evidence="12">2-oxoacid ferredoxin oxidoreductase</fullName>
    </submittedName>
</protein>
<dbReference type="PANTHER" id="PTHR48084">
    <property type="entry name" value="2-OXOGLUTARATE OXIDOREDUCTASE SUBUNIT KORB-RELATED"/>
    <property type="match status" value="1"/>
</dbReference>
<organism evidence="12 13">
    <name type="scientific">Acidiplasma aeolicum</name>
    <dbReference type="NCBI Taxonomy" id="507754"/>
    <lineage>
        <taxon>Archaea</taxon>
        <taxon>Methanobacteriati</taxon>
        <taxon>Thermoplasmatota</taxon>
        <taxon>Thermoplasmata</taxon>
        <taxon>Thermoplasmatales</taxon>
        <taxon>Ferroplasmaceae</taxon>
        <taxon>Acidiplasma</taxon>
    </lineage>
</organism>
<dbReference type="GO" id="GO:0046872">
    <property type="term" value="F:metal ion binding"/>
    <property type="evidence" value="ECO:0007669"/>
    <property type="project" value="UniProtKB-KW"/>
</dbReference>
<dbReference type="EMBL" id="LJCQ01000261">
    <property type="protein sequence ID" value="KPV46338.1"/>
    <property type="molecule type" value="Genomic_DNA"/>
</dbReference>
<dbReference type="InterPro" id="IPR029061">
    <property type="entry name" value="THDP-binding"/>
</dbReference>
<evidence type="ECO:0000256" key="4">
    <source>
        <dbReference type="ARBA" id="ARBA00022723"/>
    </source>
</evidence>
<evidence type="ECO:0000259" key="10">
    <source>
        <dbReference type="Pfam" id="PF02775"/>
    </source>
</evidence>
<dbReference type="InterPro" id="IPR011766">
    <property type="entry name" value="TPP_enzyme_TPP-bd"/>
</dbReference>
<dbReference type="GO" id="GO:0044272">
    <property type="term" value="P:sulfur compound biosynthetic process"/>
    <property type="evidence" value="ECO:0007669"/>
    <property type="project" value="UniProtKB-ARBA"/>
</dbReference>
<gene>
    <name evidence="12" type="ORF">SE19_05955</name>
</gene>
<evidence type="ECO:0000256" key="9">
    <source>
        <dbReference type="ARBA" id="ARBA00023052"/>
    </source>
</evidence>
<dbReference type="RefSeq" id="WP_054964274.1">
    <property type="nucleotide sequence ID" value="NZ_JBBYJF010000013.1"/>
</dbReference>